<dbReference type="OrthoDB" id="594604at2"/>
<dbReference type="InterPro" id="IPR036271">
    <property type="entry name" value="Tet_transcr_reg_TetR-rel_C_sf"/>
</dbReference>
<dbReference type="InterPro" id="IPR050624">
    <property type="entry name" value="HTH-type_Tx_Regulator"/>
</dbReference>
<keyword evidence="2 4" id="KW-0238">DNA-binding</keyword>
<dbReference type="AlphaFoldDB" id="A0A0E3V7F4"/>
<proteinExistence type="predicted"/>
<accession>A0A0E3V7F4</accession>
<evidence type="ECO:0000313" key="6">
    <source>
        <dbReference type="EMBL" id="AKD55832.1"/>
    </source>
</evidence>
<dbReference type="Pfam" id="PF00440">
    <property type="entry name" value="TetR_N"/>
    <property type="match status" value="1"/>
</dbReference>
<dbReference type="PANTHER" id="PTHR43479:SF11">
    <property type="entry name" value="ACREF_ENVCD OPERON REPRESSOR-RELATED"/>
    <property type="match status" value="1"/>
</dbReference>
<dbReference type="EMBL" id="CP010429">
    <property type="protein sequence ID" value="AKD55832.1"/>
    <property type="molecule type" value="Genomic_DNA"/>
</dbReference>
<dbReference type="KEGG" id="srd:SD10_13905"/>
<feature type="domain" description="HTH tetR-type" evidence="5">
    <location>
        <begin position="12"/>
        <end position="72"/>
    </location>
</feature>
<evidence type="ECO:0000256" key="2">
    <source>
        <dbReference type="ARBA" id="ARBA00023125"/>
    </source>
</evidence>
<evidence type="ECO:0000256" key="3">
    <source>
        <dbReference type="ARBA" id="ARBA00023163"/>
    </source>
</evidence>
<evidence type="ECO:0000259" key="5">
    <source>
        <dbReference type="PROSITE" id="PS50977"/>
    </source>
</evidence>
<dbReference type="SUPFAM" id="SSF48498">
    <property type="entry name" value="Tetracyclin repressor-like, C-terminal domain"/>
    <property type="match status" value="1"/>
</dbReference>
<dbReference type="PANTHER" id="PTHR43479">
    <property type="entry name" value="ACREF/ENVCD OPERON REPRESSOR-RELATED"/>
    <property type="match status" value="1"/>
</dbReference>
<dbReference type="InterPro" id="IPR025996">
    <property type="entry name" value="MT1864/Rv1816-like_C"/>
</dbReference>
<organism evidence="6 7">
    <name type="scientific">Spirosoma radiotolerans</name>
    <dbReference type="NCBI Taxonomy" id="1379870"/>
    <lineage>
        <taxon>Bacteria</taxon>
        <taxon>Pseudomonadati</taxon>
        <taxon>Bacteroidota</taxon>
        <taxon>Cytophagia</taxon>
        <taxon>Cytophagales</taxon>
        <taxon>Cytophagaceae</taxon>
        <taxon>Spirosoma</taxon>
    </lineage>
</organism>
<keyword evidence="1" id="KW-0805">Transcription regulation</keyword>
<dbReference type="InterPro" id="IPR009057">
    <property type="entry name" value="Homeodomain-like_sf"/>
</dbReference>
<dbReference type="PATRIC" id="fig|1379870.5.peg.3025"/>
<dbReference type="Proteomes" id="UP000033054">
    <property type="component" value="Chromosome"/>
</dbReference>
<dbReference type="PROSITE" id="PS50977">
    <property type="entry name" value="HTH_TETR_2"/>
    <property type="match status" value="1"/>
</dbReference>
<dbReference type="SUPFAM" id="SSF46689">
    <property type="entry name" value="Homeodomain-like"/>
    <property type="match status" value="1"/>
</dbReference>
<dbReference type="HOGENOM" id="CLU_069356_40_3_10"/>
<dbReference type="Pfam" id="PF13305">
    <property type="entry name" value="TetR_C_33"/>
    <property type="match status" value="1"/>
</dbReference>
<evidence type="ECO:0000256" key="1">
    <source>
        <dbReference type="ARBA" id="ARBA00023015"/>
    </source>
</evidence>
<dbReference type="RefSeq" id="WP_046574395.1">
    <property type="nucleotide sequence ID" value="NZ_CP010429.1"/>
</dbReference>
<reference evidence="6 7" key="1">
    <citation type="journal article" date="2014" name="Curr. Microbiol.">
        <title>Spirosoma radiotolerans sp. nov., a gamma-radiation-resistant bacterium isolated from gamma ray-irradiated soil.</title>
        <authorList>
            <person name="Lee J.J."/>
            <person name="Srinivasan S."/>
            <person name="Lim S."/>
            <person name="Joe M."/>
            <person name="Im S."/>
            <person name="Bae S.I."/>
            <person name="Park K.R."/>
            <person name="Han J.H."/>
            <person name="Park S.H."/>
            <person name="Joo B.M."/>
            <person name="Park S.J."/>
            <person name="Kim M.K."/>
        </authorList>
    </citation>
    <scope>NUCLEOTIDE SEQUENCE [LARGE SCALE GENOMIC DNA]</scope>
    <source>
        <strain evidence="6 7">DG5A</strain>
    </source>
</reference>
<dbReference type="GO" id="GO:0003677">
    <property type="term" value="F:DNA binding"/>
    <property type="evidence" value="ECO:0007669"/>
    <property type="project" value="UniProtKB-UniRule"/>
</dbReference>
<sequence length="200" mass="23163">MGILERRLRQKVEVKTSILQAAWQLVLEEGWQALSIRKIADAIEYSVPVIYTHFENKDAILEEFTKEGFRQLTEVIIQQRDSQLDPSQQLVAIAQGYWDFAFAHKEYYQVMFGLGIPRCEQVNQVAEIKQFSQILIQVIQNAIDKSQQPEVNAFLKFHTYWSILHGLVSIQLIDQQPNENPWSQLVLKDAIDGYIKALNS</sequence>
<keyword evidence="7" id="KW-1185">Reference proteome</keyword>
<evidence type="ECO:0000256" key="4">
    <source>
        <dbReference type="PROSITE-ProRule" id="PRU00335"/>
    </source>
</evidence>
<dbReference type="Gene3D" id="1.10.357.10">
    <property type="entry name" value="Tetracycline Repressor, domain 2"/>
    <property type="match status" value="1"/>
</dbReference>
<dbReference type="PRINTS" id="PR00455">
    <property type="entry name" value="HTHTETR"/>
</dbReference>
<gene>
    <name evidence="6" type="ORF">SD10_13905</name>
</gene>
<keyword evidence="3" id="KW-0804">Transcription</keyword>
<dbReference type="STRING" id="1379870.SD10_13905"/>
<feature type="DNA-binding region" description="H-T-H motif" evidence="4">
    <location>
        <begin position="35"/>
        <end position="54"/>
    </location>
</feature>
<dbReference type="InterPro" id="IPR001647">
    <property type="entry name" value="HTH_TetR"/>
</dbReference>
<evidence type="ECO:0000313" key="7">
    <source>
        <dbReference type="Proteomes" id="UP000033054"/>
    </source>
</evidence>
<protein>
    <submittedName>
        <fullName evidence="6">TetR family transcriptional regulator</fullName>
    </submittedName>
</protein>
<name>A0A0E3V7F4_9BACT</name>